<proteinExistence type="predicted"/>
<evidence type="ECO:0000313" key="1">
    <source>
        <dbReference type="EMBL" id="GAI87806.1"/>
    </source>
</evidence>
<dbReference type="EMBL" id="BARW01007515">
    <property type="protein sequence ID" value="GAI87806.1"/>
    <property type="molecule type" value="Genomic_DNA"/>
</dbReference>
<accession>X1T8U1</accession>
<reference evidence="1" key="1">
    <citation type="journal article" date="2014" name="Front. Microbiol.">
        <title>High frequency of phylogenetically diverse reductive dehalogenase-homologous genes in deep subseafloor sedimentary metagenomes.</title>
        <authorList>
            <person name="Kawai M."/>
            <person name="Futagami T."/>
            <person name="Toyoda A."/>
            <person name="Takaki Y."/>
            <person name="Nishi S."/>
            <person name="Hori S."/>
            <person name="Arai W."/>
            <person name="Tsubouchi T."/>
            <person name="Morono Y."/>
            <person name="Uchiyama I."/>
            <person name="Ito T."/>
            <person name="Fujiyama A."/>
            <person name="Inagaki F."/>
            <person name="Takami H."/>
        </authorList>
    </citation>
    <scope>NUCLEOTIDE SEQUENCE</scope>
    <source>
        <strain evidence="1">Expedition CK06-06</strain>
    </source>
</reference>
<comment type="caution">
    <text evidence="1">The sequence shown here is derived from an EMBL/GenBank/DDBJ whole genome shotgun (WGS) entry which is preliminary data.</text>
</comment>
<sequence length="221" mass="24370">MVSAFSLRNKKQELRNLLRNNDVISIADRGVATDTETFDGDTVETDFAITNAGVKNIRSVSISSVVQAYGTDYTFSESDSAITTVSFTSAPASGTDNISINYDYGTGDKIYDELPQDFITIDNYPRIGFDIISTVTKEIAFSGAAFQSNFIIQVNAYGVGKAQSEELIDTIRQLFIDNGDGLFYWNFLSPDSNGPLIESSIKGSKIFQRSLDIRAEFEFEC</sequence>
<organism evidence="1">
    <name type="scientific">marine sediment metagenome</name>
    <dbReference type="NCBI Taxonomy" id="412755"/>
    <lineage>
        <taxon>unclassified sequences</taxon>
        <taxon>metagenomes</taxon>
        <taxon>ecological metagenomes</taxon>
    </lineage>
</organism>
<protein>
    <submittedName>
        <fullName evidence="1">Uncharacterized protein</fullName>
    </submittedName>
</protein>
<gene>
    <name evidence="1" type="ORF">S12H4_15617</name>
</gene>
<name>X1T8U1_9ZZZZ</name>
<dbReference type="AlphaFoldDB" id="X1T8U1"/>